<organism evidence="3 4">
    <name type="scientific">Candidatus Acidiferrum panamense</name>
    <dbReference type="NCBI Taxonomy" id="2741543"/>
    <lineage>
        <taxon>Bacteria</taxon>
        <taxon>Pseudomonadati</taxon>
        <taxon>Acidobacteriota</taxon>
        <taxon>Terriglobia</taxon>
        <taxon>Candidatus Acidiferrales</taxon>
        <taxon>Candidatus Acidiferrum</taxon>
    </lineage>
</organism>
<dbReference type="GO" id="GO:0016757">
    <property type="term" value="F:glycosyltransferase activity"/>
    <property type="evidence" value="ECO:0007669"/>
    <property type="project" value="UniProtKB-KW"/>
</dbReference>
<keyword evidence="3" id="KW-0328">Glycosyltransferase</keyword>
<dbReference type="AlphaFoldDB" id="A0A7V8NWK1"/>
<dbReference type="NCBIfam" id="TIGR00449">
    <property type="entry name" value="tgt_general"/>
    <property type="match status" value="1"/>
</dbReference>
<feature type="non-terminal residue" evidence="3">
    <location>
        <position position="1"/>
    </location>
</feature>
<sequence>LDECIETPAPREKAEAALRRTTAWARRARRHFQEYARRNGKPPQQWQFGIVQGATFADLRCESARQLLDLDFPGYAVGGLAVGEPHEITCAMTAEVTALLPKDRPRYLMGVGRPEQIADYVALGMDMMDCVLPTRAARHACLYTSEGRVLIKNSRYAQDQRPVDSNCSCSVCRRYSRAYLRHLFAAGEITAAILATHHNVHFYLDIMRRIREAIEFGNLAKFSSEMHARYAVDQLENP</sequence>
<name>A0A7V8NWK1_9BACT</name>
<dbReference type="InterPro" id="IPR050076">
    <property type="entry name" value="ArchSynthase1/Queuine_TRR"/>
</dbReference>
<evidence type="ECO:0000259" key="2">
    <source>
        <dbReference type="Pfam" id="PF01702"/>
    </source>
</evidence>
<dbReference type="EMBL" id="JACDQQ010002670">
    <property type="protein sequence ID" value="MBA0088777.1"/>
    <property type="molecule type" value="Genomic_DNA"/>
</dbReference>
<protein>
    <submittedName>
        <fullName evidence="3">tRNA-guanine transglycosylase</fullName>
        <ecNumber evidence="3">2.4.2.-</ecNumber>
    </submittedName>
</protein>
<reference evidence="3" key="1">
    <citation type="submission" date="2020-06" db="EMBL/GenBank/DDBJ databases">
        <title>Legume-microbial interactions unlock mineral nutrients during tropical forest succession.</title>
        <authorList>
            <person name="Epihov D.Z."/>
        </authorList>
    </citation>
    <scope>NUCLEOTIDE SEQUENCE [LARGE SCALE GENOMIC DNA]</scope>
    <source>
        <strain evidence="3">Pan2503</strain>
    </source>
</reference>
<evidence type="ECO:0000313" key="3">
    <source>
        <dbReference type="EMBL" id="MBA0088777.1"/>
    </source>
</evidence>
<evidence type="ECO:0000256" key="1">
    <source>
        <dbReference type="ARBA" id="ARBA00022694"/>
    </source>
</evidence>
<dbReference type="Pfam" id="PF01702">
    <property type="entry name" value="TGT"/>
    <property type="match status" value="1"/>
</dbReference>
<dbReference type="Gene3D" id="3.20.20.105">
    <property type="entry name" value="Queuine tRNA-ribosyltransferase-like"/>
    <property type="match status" value="1"/>
</dbReference>
<keyword evidence="3" id="KW-0808">Transferase</keyword>
<gene>
    <name evidence="3" type="ORF">HRJ53_27620</name>
</gene>
<dbReference type="EC" id="2.4.2.-" evidence="3"/>
<keyword evidence="4" id="KW-1185">Reference proteome</keyword>
<accession>A0A7V8NWK1</accession>
<keyword evidence="1" id="KW-0819">tRNA processing</keyword>
<evidence type="ECO:0000313" key="4">
    <source>
        <dbReference type="Proteomes" id="UP000567293"/>
    </source>
</evidence>
<dbReference type="PANTHER" id="PTHR46499:SF1">
    <property type="entry name" value="QUEUINE TRNA-RIBOSYLTRANSFERASE"/>
    <property type="match status" value="1"/>
</dbReference>
<proteinExistence type="predicted"/>
<comment type="caution">
    <text evidence="3">The sequence shown here is derived from an EMBL/GenBank/DDBJ whole genome shotgun (WGS) entry which is preliminary data.</text>
</comment>
<dbReference type="GO" id="GO:0008616">
    <property type="term" value="P:tRNA queuosine(34) biosynthetic process"/>
    <property type="evidence" value="ECO:0007669"/>
    <property type="project" value="TreeGrafter"/>
</dbReference>
<dbReference type="GO" id="GO:0005829">
    <property type="term" value="C:cytosol"/>
    <property type="evidence" value="ECO:0007669"/>
    <property type="project" value="TreeGrafter"/>
</dbReference>
<dbReference type="InterPro" id="IPR036511">
    <property type="entry name" value="TGT-like_sf"/>
</dbReference>
<feature type="domain" description="tRNA-guanine(15) transglycosylase-like" evidence="2">
    <location>
        <begin position="1"/>
        <end position="230"/>
    </location>
</feature>
<dbReference type="SUPFAM" id="SSF51713">
    <property type="entry name" value="tRNA-guanine transglycosylase"/>
    <property type="match status" value="1"/>
</dbReference>
<dbReference type="Proteomes" id="UP000567293">
    <property type="component" value="Unassembled WGS sequence"/>
</dbReference>
<dbReference type="InterPro" id="IPR002616">
    <property type="entry name" value="tRNA_ribo_trans-like"/>
</dbReference>
<dbReference type="PANTHER" id="PTHR46499">
    <property type="entry name" value="QUEUINE TRNA-RIBOSYLTRANSFERASE"/>
    <property type="match status" value="1"/>
</dbReference>